<keyword evidence="2" id="KW-1185">Reference proteome</keyword>
<accession>A0ABS1U599</accession>
<dbReference type="RefSeq" id="WP_202833117.1">
    <property type="nucleotide sequence ID" value="NZ_JAETWB010000009.1"/>
</dbReference>
<name>A0ABS1U599_9PROT</name>
<dbReference type="Proteomes" id="UP000660885">
    <property type="component" value="Unassembled WGS sequence"/>
</dbReference>
<dbReference type="EMBL" id="JAETWB010000009">
    <property type="protein sequence ID" value="MBL6079877.1"/>
    <property type="molecule type" value="Genomic_DNA"/>
</dbReference>
<reference evidence="1 2" key="1">
    <citation type="submission" date="2021-01" db="EMBL/GenBank/DDBJ databases">
        <title>Belnapia mucosa sp. nov. and Belnapia arida sp. nov., isolated from the Tabernas Desert (Almeria, Spain).</title>
        <authorList>
            <person name="Molina-Menor E."/>
            <person name="Vidal-Verdu A."/>
            <person name="Calonge A."/>
            <person name="Satari L."/>
            <person name="Pereto J."/>
            <person name="Porcar M."/>
        </authorList>
    </citation>
    <scope>NUCLEOTIDE SEQUENCE [LARGE SCALE GENOMIC DNA]</scope>
    <source>
        <strain evidence="1 2">T18</strain>
    </source>
</reference>
<evidence type="ECO:0008006" key="3">
    <source>
        <dbReference type="Google" id="ProtNLM"/>
    </source>
</evidence>
<organism evidence="1 2">
    <name type="scientific">Belnapia arida</name>
    <dbReference type="NCBI Taxonomy" id="2804533"/>
    <lineage>
        <taxon>Bacteria</taxon>
        <taxon>Pseudomonadati</taxon>
        <taxon>Pseudomonadota</taxon>
        <taxon>Alphaproteobacteria</taxon>
        <taxon>Acetobacterales</taxon>
        <taxon>Roseomonadaceae</taxon>
        <taxon>Belnapia</taxon>
    </lineage>
</organism>
<gene>
    <name evidence="1" type="ORF">JMJ56_17805</name>
</gene>
<protein>
    <recommendedName>
        <fullName evidence="3">FAD dependent oxidoreductase</fullName>
    </recommendedName>
</protein>
<sequence>MAVLEAGRVVGQASGRNGGHVDNGTAHNFASLAGMLGLDHARRLCRPFDDAVDTVERIARELPIYRYAVVEGVKDTLVGLMPNVNVRQNTWNMTDRYRAG</sequence>
<evidence type="ECO:0000313" key="2">
    <source>
        <dbReference type="Proteomes" id="UP000660885"/>
    </source>
</evidence>
<proteinExistence type="predicted"/>
<evidence type="ECO:0000313" key="1">
    <source>
        <dbReference type="EMBL" id="MBL6079877.1"/>
    </source>
</evidence>
<comment type="caution">
    <text evidence="1">The sequence shown here is derived from an EMBL/GenBank/DDBJ whole genome shotgun (WGS) entry which is preliminary data.</text>
</comment>